<gene>
    <name evidence="1" type="ORF">FDY95_10150</name>
</gene>
<protein>
    <submittedName>
        <fullName evidence="1">Uncharacterized protein</fullName>
    </submittedName>
</protein>
<dbReference type="Proteomes" id="UP000305517">
    <property type="component" value="Unassembled WGS sequence"/>
</dbReference>
<evidence type="ECO:0000313" key="2">
    <source>
        <dbReference type="Proteomes" id="UP000305517"/>
    </source>
</evidence>
<dbReference type="RefSeq" id="WP_138077402.1">
    <property type="nucleotide sequence ID" value="NZ_VAJM01000004.1"/>
</dbReference>
<proteinExistence type="predicted"/>
<dbReference type="OrthoDB" id="5525501at2"/>
<sequence>MYFCAGYYLIIPKHERGTVNGHTYTSRTWSVSRYISYVYPDAEWGLRWWYSKRQFAKIKNFRPDEPTLEALHTWTEQEYEQGNYGYPGFFTSQAKALEFKKLFLSSLPQIQLLGLFLDESFYPAALEQTQAYPSVTLDLHRLLQRRLPEPDAGTVIGYDLLGLLDHGGYEPSSYNVLEQEYQDQFGIALNEYGLFLNQADCQRVAAYTDQVAGEPAVWLPFRVKLFA</sequence>
<evidence type="ECO:0000313" key="1">
    <source>
        <dbReference type="EMBL" id="TLM92990.1"/>
    </source>
</evidence>
<organism evidence="1 2">
    <name type="scientific">Hymenobacter jeollabukensis</name>
    <dbReference type="NCBI Taxonomy" id="2025313"/>
    <lineage>
        <taxon>Bacteria</taxon>
        <taxon>Pseudomonadati</taxon>
        <taxon>Bacteroidota</taxon>
        <taxon>Cytophagia</taxon>
        <taxon>Cytophagales</taxon>
        <taxon>Hymenobacteraceae</taxon>
        <taxon>Hymenobacter</taxon>
    </lineage>
</organism>
<accession>A0A5R8WR31</accession>
<comment type="caution">
    <text evidence="1">The sequence shown here is derived from an EMBL/GenBank/DDBJ whole genome shotgun (WGS) entry which is preliminary data.</text>
</comment>
<keyword evidence="2" id="KW-1185">Reference proteome</keyword>
<dbReference type="AlphaFoldDB" id="A0A5R8WR31"/>
<name>A0A5R8WR31_9BACT</name>
<dbReference type="EMBL" id="VAJM01000004">
    <property type="protein sequence ID" value="TLM92990.1"/>
    <property type="molecule type" value="Genomic_DNA"/>
</dbReference>
<reference evidence="1 2" key="1">
    <citation type="submission" date="2019-05" db="EMBL/GenBank/DDBJ databases">
        <title>Hymenobacter edaphi sp. nov., isolated from abandoned arsenic-contaminated farmland soil.</title>
        <authorList>
            <person name="Nie L."/>
        </authorList>
    </citation>
    <scope>NUCLEOTIDE SEQUENCE [LARGE SCALE GENOMIC DNA]</scope>
    <source>
        <strain evidence="1 2">1-3-3-8</strain>
    </source>
</reference>